<organism evidence="1">
    <name type="scientific">Anguilla anguilla</name>
    <name type="common">European freshwater eel</name>
    <name type="synonym">Muraena anguilla</name>
    <dbReference type="NCBI Taxonomy" id="7936"/>
    <lineage>
        <taxon>Eukaryota</taxon>
        <taxon>Metazoa</taxon>
        <taxon>Chordata</taxon>
        <taxon>Craniata</taxon>
        <taxon>Vertebrata</taxon>
        <taxon>Euteleostomi</taxon>
        <taxon>Actinopterygii</taxon>
        <taxon>Neopterygii</taxon>
        <taxon>Teleostei</taxon>
        <taxon>Anguilliformes</taxon>
        <taxon>Anguillidae</taxon>
        <taxon>Anguilla</taxon>
    </lineage>
</organism>
<name>A0A0E9XQ59_ANGAN</name>
<reference evidence="1" key="1">
    <citation type="submission" date="2014-11" db="EMBL/GenBank/DDBJ databases">
        <authorList>
            <person name="Amaro Gonzalez C."/>
        </authorList>
    </citation>
    <scope>NUCLEOTIDE SEQUENCE</scope>
</reference>
<proteinExistence type="predicted"/>
<dbReference type="AlphaFoldDB" id="A0A0E9XQ59"/>
<evidence type="ECO:0000313" key="1">
    <source>
        <dbReference type="EMBL" id="JAI03824.1"/>
    </source>
</evidence>
<sequence>MHDACVALQICSKMAMSPPAVCWVSEHRAVMCCAVDPIHSPPFSKCCALR</sequence>
<dbReference type="EMBL" id="GBXM01004754">
    <property type="protein sequence ID" value="JAI03824.1"/>
    <property type="molecule type" value="Transcribed_RNA"/>
</dbReference>
<reference evidence="1" key="2">
    <citation type="journal article" date="2015" name="Fish Shellfish Immunol.">
        <title>Early steps in the European eel (Anguilla anguilla)-Vibrio vulnificus interaction in the gills: Role of the RtxA13 toxin.</title>
        <authorList>
            <person name="Callol A."/>
            <person name="Pajuelo D."/>
            <person name="Ebbesson L."/>
            <person name="Teles M."/>
            <person name="MacKenzie S."/>
            <person name="Amaro C."/>
        </authorList>
    </citation>
    <scope>NUCLEOTIDE SEQUENCE</scope>
</reference>
<accession>A0A0E9XQ59</accession>
<protein>
    <submittedName>
        <fullName evidence="1">Uncharacterized protein</fullName>
    </submittedName>
</protein>